<dbReference type="Pfam" id="PF02666">
    <property type="entry name" value="PS_Dcarbxylase"/>
    <property type="match status" value="1"/>
</dbReference>
<sequence length="283" mass="32112">MADRTRPVLHPQNESGSLKFLYRTFPGRLLLRLLVNRFVSQAGGAFMNSRLSRGMIKGFIEKNQIDMNRYEEGPFQCYNAFFSRRLREGVSMDGDPKSLISPCDAKLSVYRIDRESRFSIKGTDYSIAELLRNSELAEMYQGGLCLTFRLTVDDYHRYCYVDSGTKGPNIFIPGKLHTVQPIALERHDIYKENCREYTVMDTDHFGRAVQVEVGALMVGKIDNFKEAGNFRKGEEKGMFQFGGSTIVLLLQEGCVRMDQELLANTGNNLETIVKIGESIGRAI</sequence>
<evidence type="ECO:0000313" key="5">
    <source>
        <dbReference type="EMBL" id="MCQ4635533.1"/>
    </source>
</evidence>
<gene>
    <name evidence="5" type="ORF">NE619_02225</name>
</gene>
<reference evidence="5 6" key="1">
    <citation type="submission" date="2022-06" db="EMBL/GenBank/DDBJ databases">
        <title>Isolation of gut microbiota from human fecal samples.</title>
        <authorList>
            <person name="Pamer E.G."/>
            <person name="Barat B."/>
            <person name="Waligurski E."/>
            <person name="Medina S."/>
            <person name="Paddock L."/>
            <person name="Mostad J."/>
        </authorList>
    </citation>
    <scope>NUCLEOTIDE SEQUENCE [LARGE SCALE GENOMIC DNA]</scope>
    <source>
        <strain evidence="5 6">SL.3.17</strain>
    </source>
</reference>
<comment type="caution">
    <text evidence="5">The sequence shown here is derived from an EMBL/GenBank/DDBJ whole genome shotgun (WGS) entry which is preliminary data.</text>
</comment>
<protein>
    <submittedName>
        <fullName evidence="5">Phosphatidylserine decarboxylase</fullName>
    </submittedName>
</protein>
<evidence type="ECO:0000256" key="1">
    <source>
        <dbReference type="ARBA" id="ARBA00022793"/>
    </source>
</evidence>
<evidence type="ECO:0000256" key="2">
    <source>
        <dbReference type="ARBA" id="ARBA00023145"/>
    </source>
</evidence>
<evidence type="ECO:0000256" key="4">
    <source>
        <dbReference type="ARBA" id="ARBA00023317"/>
    </source>
</evidence>
<dbReference type="Proteomes" id="UP001524502">
    <property type="component" value="Unassembled WGS sequence"/>
</dbReference>
<organism evidence="5 6">
    <name type="scientific">Anaerovorax odorimutans</name>
    <dbReference type="NCBI Taxonomy" id="109327"/>
    <lineage>
        <taxon>Bacteria</taxon>
        <taxon>Bacillati</taxon>
        <taxon>Bacillota</taxon>
        <taxon>Clostridia</taxon>
        <taxon>Peptostreptococcales</taxon>
        <taxon>Anaerovoracaceae</taxon>
        <taxon>Anaerovorax</taxon>
    </lineage>
</organism>
<keyword evidence="3" id="KW-0456">Lyase</keyword>
<accession>A0ABT1RK14</accession>
<dbReference type="RefSeq" id="WP_256130715.1">
    <property type="nucleotide sequence ID" value="NZ_JANFXK010000001.1"/>
</dbReference>
<keyword evidence="4" id="KW-0670">Pyruvate</keyword>
<keyword evidence="6" id="KW-1185">Reference proteome</keyword>
<evidence type="ECO:0000256" key="3">
    <source>
        <dbReference type="ARBA" id="ARBA00023239"/>
    </source>
</evidence>
<dbReference type="EMBL" id="JANFXK010000001">
    <property type="protein sequence ID" value="MCQ4635533.1"/>
    <property type="molecule type" value="Genomic_DNA"/>
</dbReference>
<proteinExistence type="predicted"/>
<name>A0ABT1RK14_9FIRM</name>
<dbReference type="PANTHER" id="PTHR10067">
    <property type="entry name" value="PHOSPHATIDYLSERINE DECARBOXYLASE"/>
    <property type="match status" value="1"/>
</dbReference>
<dbReference type="PANTHER" id="PTHR10067:SF17">
    <property type="entry name" value="PHOSPHATIDYLSERINE DECARBOXYLASE PROENZYME 2"/>
    <property type="match status" value="1"/>
</dbReference>
<evidence type="ECO:0000313" key="6">
    <source>
        <dbReference type="Proteomes" id="UP001524502"/>
    </source>
</evidence>
<dbReference type="InterPro" id="IPR003817">
    <property type="entry name" value="PS_Dcarbxylase"/>
</dbReference>
<keyword evidence="1" id="KW-0210">Decarboxylase</keyword>
<keyword evidence="2" id="KW-0865">Zymogen</keyword>